<evidence type="ECO:0000313" key="1">
    <source>
        <dbReference type="Ensembl" id="ENSSAUP00010005739.1"/>
    </source>
</evidence>
<evidence type="ECO:0000313" key="2">
    <source>
        <dbReference type="Proteomes" id="UP000472265"/>
    </source>
</evidence>
<name>A0A671TUK0_SPAAU</name>
<reference evidence="1" key="1">
    <citation type="submission" date="2021-04" db="EMBL/GenBank/DDBJ databases">
        <authorList>
            <consortium name="Wellcome Sanger Institute Data Sharing"/>
        </authorList>
    </citation>
    <scope>NUCLEOTIDE SEQUENCE [LARGE SCALE GENOMIC DNA]</scope>
</reference>
<dbReference type="GeneTree" id="ENSGT00940000175884"/>
<dbReference type="Proteomes" id="UP000472265">
    <property type="component" value="Chromosome 15"/>
</dbReference>
<dbReference type="AlphaFoldDB" id="A0A671TUK0"/>
<reference evidence="1" key="3">
    <citation type="submission" date="2025-09" db="UniProtKB">
        <authorList>
            <consortium name="Ensembl"/>
        </authorList>
    </citation>
    <scope>IDENTIFICATION</scope>
</reference>
<keyword evidence="2" id="KW-1185">Reference proteome</keyword>
<organism evidence="1 2">
    <name type="scientific">Sparus aurata</name>
    <name type="common">Gilthead sea bream</name>
    <dbReference type="NCBI Taxonomy" id="8175"/>
    <lineage>
        <taxon>Eukaryota</taxon>
        <taxon>Metazoa</taxon>
        <taxon>Chordata</taxon>
        <taxon>Craniata</taxon>
        <taxon>Vertebrata</taxon>
        <taxon>Euteleostomi</taxon>
        <taxon>Actinopterygii</taxon>
        <taxon>Neopterygii</taxon>
        <taxon>Teleostei</taxon>
        <taxon>Neoteleostei</taxon>
        <taxon>Acanthomorphata</taxon>
        <taxon>Eupercaria</taxon>
        <taxon>Spariformes</taxon>
        <taxon>Sparidae</taxon>
        <taxon>Sparus</taxon>
    </lineage>
</organism>
<reference evidence="1" key="2">
    <citation type="submission" date="2025-08" db="UniProtKB">
        <authorList>
            <consortium name="Ensembl"/>
        </authorList>
    </citation>
    <scope>IDENTIFICATION</scope>
</reference>
<sequence length="154" mass="17939">MVKGGKRQFSPMRNDGKWVRIYRLIGFSFIFLSESRDFPLSEHDNKHSLKDSISLFTHVSIKRNPAHYEMFRSISTLRAVDAPTSNRRFPRNHQQKSAEAALAQRGERFMWFGRHDSHPLEPLEVLAATNHSTLYNDLTTFNCIELHLNILLQT</sequence>
<gene>
    <name evidence="1" type="primary">tex36</name>
</gene>
<proteinExistence type="predicted"/>
<accession>A0A671TUK0</accession>
<dbReference type="Ensembl" id="ENSSAUT00010006169.1">
    <property type="protein sequence ID" value="ENSSAUP00010005739.1"/>
    <property type="gene ID" value="ENSSAUG00010002920.1"/>
</dbReference>
<protein>
    <submittedName>
        <fullName evidence="1">Testis expressed 36</fullName>
    </submittedName>
</protein>